<proteinExistence type="predicted"/>
<dbReference type="EMBL" id="JAUEPR010000003">
    <property type="protein sequence ID" value="KAK0487876.1"/>
    <property type="molecule type" value="Genomic_DNA"/>
</dbReference>
<evidence type="ECO:0000313" key="3">
    <source>
        <dbReference type="Proteomes" id="UP001175227"/>
    </source>
</evidence>
<comment type="caution">
    <text evidence="2">The sequence shown here is derived from an EMBL/GenBank/DDBJ whole genome shotgun (WGS) entry which is preliminary data.</text>
</comment>
<dbReference type="Proteomes" id="UP001175227">
    <property type="component" value="Unassembled WGS sequence"/>
</dbReference>
<keyword evidence="3" id="KW-1185">Reference proteome</keyword>
<protein>
    <submittedName>
        <fullName evidence="2">Uncharacterized protein</fullName>
    </submittedName>
</protein>
<accession>A0AA39PP96</accession>
<evidence type="ECO:0000313" key="2">
    <source>
        <dbReference type="EMBL" id="KAK0487876.1"/>
    </source>
</evidence>
<organism evidence="2 3">
    <name type="scientific">Armillaria novae-zelandiae</name>
    <dbReference type="NCBI Taxonomy" id="153914"/>
    <lineage>
        <taxon>Eukaryota</taxon>
        <taxon>Fungi</taxon>
        <taxon>Dikarya</taxon>
        <taxon>Basidiomycota</taxon>
        <taxon>Agaricomycotina</taxon>
        <taxon>Agaricomycetes</taxon>
        <taxon>Agaricomycetidae</taxon>
        <taxon>Agaricales</taxon>
        <taxon>Marasmiineae</taxon>
        <taxon>Physalacriaceae</taxon>
        <taxon>Armillaria</taxon>
    </lineage>
</organism>
<dbReference type="AlphaFoldDB" id="A0AA39PP96"/>
<name>A0AA39PP96_9AGAR</name>
<gene>
    <name evidence="2" type="ORF">IW261DRAFT_1558919</name>
</gene>
<keyword evidence="1" id="KW-0472">Membrane</keyword>
<reference evidence="2" key="1">
    <citation type="submission" date="2023-06" db="EMBL/GenBank/DDBJ databases">
        <authorList>
            <consortium name="Lawrence Berkeley National Laboratory"/>
            <person name="Ahrendt S."/>
            <person name="Sahu N."/>
            <person name="Indic B."/>
            <person name="Wong-Bajracharya J."/>
            <person name="Merenyi Z."/>
            <person name="Ke H.-M."/>
            <person name="Monk M."/>
            <person name="Kocsube S."/>
            <person name="Drula E."/>
            <person name="Lipzen A."/>
            <person name="Balint B."/>
            <person name="Henrissat B."/>
            <person name="Andreopoulos B."/>
            <person name="Martin F.M."/>
            <person name="Harder C.B."/>
            <person name="Rigling D."/>
            <person name="Ford K.L."/>
            <person name="Foster G.D."/>
            <person name="Pangilinan J."/>
            <person name="Papanicolaou A."/>
            <person name="Barry K."/>
            <person name="LaButti K."/>
            <person name="Viragh M."/>
            <person name="Koriabine M."/>
            <person name="Yan M."/>
            <person name="Riley R."/>
            <person name="Champramary S."/>
            <person name="Plett K.L."/>
            <person name="Tsai I.J."/>
            <person name="Slot J."/>
            <person name="Sipos G."/>
            <person name="Plett J."/>
            <person name="Nagy L.G."/>
            <person name="Grigoriev I.V."/>
        </authorList>
    </citation>
    <scope>NUCLEOTIDE SEQUENCE</scope>
    <source>
        <strain evidence="2">ICMP 16352</strain>
    </source>
</reference>
<evidence type="ECO:0000256" key="1">
    <source>
        <dbReference type="SAM" id="Phobius"/>
    </source>
</evidence>
<keyword evidence="1" id="KW-0812">Transmembrane</keyword>
<keyword evidence="1" id="KW-1133">Transmembrane helix</keyword>
<feature type="transmembrane region" description="Helical" evidence="1">
    <location>
        <begin position="26"/>
        <end position="50"/>
    </location>
</feature>
<sequence>MAIQGEKAVQTDMILLLINKKTNSPVLVVLIKIGLTVITVLVVLSVLGFLGTGVDSQKYGLRVLSCASLEVLVIQDDTACGTDSVNFL</sequence>